<dbReference type="Gene3D" id="3.30.70.330">
    <property type="match status" value="1"/>
</dbReference>
<dbReference type="Pfam" id="PF22005">
    <property type="entry name" value="WWE_1"/>
    <property type="match status" value="1"/>
</dbReference>
<dbReference type="Pfam" id="PF23252">
    <property type="entry name" value="KH_PARP14_5"/>
    <property type="match status" value="1"/>
</dbReference>
<evidence type="ECO:0000256" key="3">
    <source>
        <dbReference type="ARBA" id="ARBA00022679"/>
    </source>
</evidence>
<dbReference type="InterPro" id="IPR012677">
    <property type="entry name" value="Nucleotide-bd_a/b_plait_sf"/>
</dbReference>
<dbReference type="Pfam" id="PF23249">
    <property type="entry name" value="KH_PARP14_3"/>
    <property type="match status" value="1"/>
</dbReference>
<keyword evidence="8" id="KW-0175">Coiled coil</keyword>
<keyword evidence="3 7" id="KW-0808">Transferase</keyword>
<dbReference type="Pfam" id="PF23253">
    <property type="entry name" value="KH_PARP14_6"/>
    <property type="match status" value="1"/>
</dbReference>
<feature type="domain" description="Macro" evidence="11">
    <location>
        <begin position="956"/>
        <end position="1121"/>
    </location>
</feature>
<dbReference type="SUPFAM" id="SSF52949">
    <property type="entry name" value="Macro domain-like"/>
    <property type="match status" value="3"/>
</dbReference>
<dbReference type="InterPro" id="IPR004170">
    <property type="entry name" value="WWE_dom"/>
</dbReference>
<evidence type="ECO:0000256" key="2">
    <source>
        <dbReference type="ARBA" id="ARBA00022676"/>
    </source>
</evidence>
<dbReference type="GO" id="GO:0003950">
    <property type="term" value="F:NAD+ poly-ADP-ribosyltransferase activity"/>
    <property type="evidence" value="ECO:0007669"/>
    <property type="project" value="UniProtKB-UniRule"/>
</dbReference>
<dbReference type="Gene3D" id="3.90.228.10">
    <property type="match status" value="1"/>
</dbReference>
<dbReference type="InterPro" id="IPR052056">
    <property type="entry name" value="Mono-ARTD/PARP"/>
</dbReference>
<dbReference type="InterPro" id="IPR057044">
    <property type="entry name" value="PARP14_KH_1"/>
</dbReference>
<reference evidence="12" key="2">
    <citation type="submission" date="2025-09" db="UniProtKB">
        <authorList>
            <consortium name="Ensembl"/>
        </authorList>
    </citation>
    <scope>IDENTIFICATION</scope>
</reference>
<evidence type="ECO:0000259" key="11">
    <source>
        <dbReference type="PROSITE" id="PS51154"/>
    </source>
</evidence>
<dbReference type="InterPro" id="IPR012317">
    <property type="entry name" value="Poly(ADP-ribose)pol_cat_dom"/>
</dbReference>
<dbReference type="CDD" id="cd02907">
    <property type="entry name" value="Macro_Af1521_BAL-like"/>
    <property type="match status" value="1"/>
</dbReference>
<evidence type="ECO:0000259" key="9">
    <source>
        <dbReference type="PROSITE" id="PS50918"/>
    </source>
</evidence>
<dbReference type="InterPro" id="IPR057043">
    <property type="entry name" value="PARP14_KH_2"/>
</dbReference>
<dbReference type="Pfam" id="PF23251">
    <property type="entry name" value="KH_PARP14_4"/>
    <property type="match status" value="1"/>
</dbReference>
<dbReference type="InterPro" id="IPR057045">
    <property type="entry name" value="PARP14_KH_3"/>
</dbReference>
<organism evidence="12 13">
    <name type="scientific">Buteo japonicus</name>
    <dbReference type="NCBI Taxonomy" id="224669"/>
    <lineage>
        <taxon>Eukaryota</taxon>
        <taxon>Metazoa</taxon>
        <taxon>Chordata</taxon>
        <taxon>Craniata</taxon>
        <taxon>Vertebrata</taxon>
        <taxon>Euteleostomi</taxon>
        <taxon>Archelosauria</taxon>
        <taxon>Archosauria</taxon>
        <taxon>Dinosauria</taxon>
        <taxon>Saurischia</taxon>
        <taxon>Theropoda</taxon>
        <taxon>Coelurosauria</taxon>
        <taxon>Aves</taxon>
        <taxon>Neognathae</taxon>
        <taxon>Neoaves</taxon>
        <taxon>Telluraves</taxon>
        <taxon>Accipitrimorphae</taxon>
        <taxon>Accipitriformes</taxon>
        <taxon>Accipitridae</taxon>
        <taxon>Accipitrinae</taxon>
        <taxon>Buteo</taxon>
    </lineage>
</organism>
<dbReference type="EC" id="2.4.2.-" evidence="7"/>
<dbReference type="InterPro" id="IPR057047">
    <property type="entry name" value="PARP14_KH_5"/>
</dbReference>
<dbReference type="GO" id="GO:0010629">
    <property type="term" value="P:negative regulation of gene expression"/>
    <property type="evidence" value="ECO:0007669"/>
    <property type="project" value="TreeGrafter"/>
</dbReference>
<name>A0A8C0HIJ9_9AVES</name>
<dbReference type="SMART" id="SM00506">
    <property type="entry name" value="A1pp"/>
    <property type="match status" value="3"/>
</dbReference>
<dbReference type="Gene3D" id="3.40.220.10">
    <property type="entry name" value="Leucine Aminopeptidase, subunit E, domain 1"/>
    <property type="match status" value="3"/>
</dbReference>
<dbReference type="PROSITE" id="PS51154">
    <property type="entry name" value="MACRO"/>
    <property type="match status" value="3"/>
</dbReference>
<dbReference type="Pfam" id="PF23254">
    <property type="entry name" value="KH_PARP14_8"/>
    <property type="match status" value="1"/>
</dbReference>
<protein>
    <recommendedName>
        <fullName evidence="7">Poly [ADP-ribose] polymerase</fullName>
        <shortName evidence="7">PARP</shortName>
        <ecNumber evidence="7">2.4.2.-</ecNumber>
    </recommendedName>
</protein>
<dbReference type="InterPro" id="IPR057049">
    <property type="entry name" value="PARP14_KH_8"/>
</dbReference>
<dbReference type="GO" id="GO:0003714">
    <property type="term" value="F:transcription corepressor activity"/>
    <property type="evidence" value="ECO:0007669"/>
    <property type="project" value="TreeGrafter"/>
</dbReference>
<dbReference type="GO" id="GO:1990404">
    <property type="term" value="F:NAD+-protein mono-ADP-ribosyltransferase activity"/>
    <property type="evidence" value="ECO:0007669"/>
    <property type="project" value="TreeGrafter"/>
</dbReference>
<dbReference type="Pfam" id="PF23084">
    <property type="entry name" value="KH_PARP14_1"/>
    <property type="match status" value="1"/>
</dbReference>
<keyword evidence="4 7" id="KW-0520">NAD</keyword>
<dbReference type="GO" id="GO:0005634">
    <property type="term" value="C:nucleus"/>
    <property type="evidence" value="ECO:0007669"/>
    <property type="project" value="UniProtKB-SubCell"/>
</dbReference>
<feature type="domain" description="PARP catalytic" evidence="10">
    <location>
        <begin position="1543"/>
        <end position="1739"/>
    </location>
</feature>
<dbReference type="InterPro" id="IPR043472">
    <property type="entry name" value="Macro_dom-like"/>
</dbReference>
<feature type="domain" description="WWE" evidence="9">
    <location>
        <begin position="1463"/>
        <end position="1542"/>
    </location>
</feature>
<dbReference type="Pfam" id="PF01661">
    <property type="entry name" value="Macro"/>
    <property type="match status" value="3"/>
</dbReference>
<dbReference type="FunFam" id="3.90.228.10:FF:000008">
    <property type="entry name" value="Poly [ADP-ribose] polymerase"/>
    <property type="match status" value="1"/>
</dbReference>
<dbReference type="Pfam" id="PF23248">
    <property type="entry name" value="KH_PARP14_2"/>
    <property type="match status" value="1"/>
</dbReference>
<feature type="domain" description="Macro" evidence="11">
    <location>
        <begin position="758"/>
        <end position="945"/>
    </location>
</feature>
<comment type="similarity">
    <text evidence="6">Belongs to the ARTD/PARP family.</text>
</comment>
<dbReference type="PROSITE" id="PS51059">
    <property type="entry name" value="PARP_CATALYTIC"/>
    <property type="match status" value="1"/>
</dbReference>
<dbReference type="InterPro" id="IPR054596">
    <property type="entry name" value="PARP14_WWE"/>
</dbReference>
<keyword evidence="13" id="KW-1185">Reference proteome</keyword>
<keyword evidence="5" id="KW-0539">Nucleus</keyword>
<evidence type="ECO:0000256" key="7">
    <source>
        <dbReference type="RuleBase" id="RU362114"/>
    </source>
</evidence>
<dbReference type="Proteomes" id="UP000694555">
    <property type="component" value="Unplaced"/>
</dbReference>
<dbReference type="PROSITE" id="PS50918">
    <property type="entry name" value="WWE"/>
    <property type="match status" value="1"/>
</dbReference>
<dbReference type="SUPFAM" id="SSF117839">
    <property type="entry name" value="WWE domain"/>
    <property type="match status" value="1"/>
</dbReference>
<evidence type="ECO:0000256" key="5">
    <source>
        <dbReference type="ARBA" id="ARBA00023242"/>
    </source>
</evidence>
<dbReference type="InterPro" id="IPR057048">
    <property type="entry name" value="PARP14_KH_6"/>
</dbReference>
<evidence type="ECO:0000259" key="10">
    <source>
        <dbReference type="PROSITE" id="PS51059"/>
    </source>
</evidence>
<feature type="coiled-coil region" evidence="8">
    <location>
        <begin position="407"/>
        <end position="435"/>
    </location>
</feature>
<keyword evidence="2 7" id="KW-0328">Glycosyltransferase</keyword>
<dbReference type="GO" id="GO:0005737">
    <property type="term" value="C:cytoplasm"/>
    <property type="evidence" value="ECO:0007669"/>
    <property type="project" value="TreeGrafter"/>
</dbReference>
<evidence type="ECO:0000256" key="4">
    <source>
        <dbReference type="ARBA" id="ARBA00023027"/>
    </source>
</evidence>
<dbReference type="Pfam" id="PF00644">
    <property type="entry name" value="PARP"/>
    <property type="match status" value="1"/>
</dbReference>
<dbReference type="InterPro" id="IPR037197">
    <property type="entry name" value="WWE_dom_sf"/>
</dbReference>
<dbReference type="PANTHER" id="PTHR14453">
    <property type="entry name" value="PARP/ZINC FINGER CCCH TYPE DOMAIN CONTAINING PROTEIN"/>
    <property type="match status" value="1"/>
</dbReference>
<comment type="subcellular location">
    <subcellularLocation>
        <location evidence="1">Nucleus</location>
    </subcellularLocation>
</comment>
<dbReference type="CDD" id="cd01439">
    <property type="entry name" value="TCCD_inducible_PARP_like"/>
    <property type="match status" value="1"/>
</dbReference>
<accession>A0A8C0HIJ9</accession>
<sequence length="1739" mass="195541">MAVFVPPKNAACSPAEYRIWAVLDPKMSWGVLQYLIRYMISFLGKEKERKGKQNLFIPGNMYQYVMWLISLSVEDDAEALQKAESFVPNIELQKAAGSAESITEKPAETSPSVVFENIQGCSPKCLRMLLENISGLAVDDDFTVEVIPEINAAVATFIKSIDTEEFVKKCSQNKRVKEFKITARLLELTQSIKAENIPATVSTDYLTVYFENVRNGGGPVSDVQLFPEENSAIITFCDHKGNAVLCLTKVLPAISVHPYYCSLGTALYGEERPTIKMPDPVGVPLDPYVWQFLQRHDKLIQDINQEMAICHCELKWPQTDCVHPEIMLCPSSSLSEQKKPMIKLIKTWKQDASTEFSRIMARYIAIKCKVNSADWEDVKNRLVKDVALIITDISEEMVVIAGNRAAVDSAEKEVRECMEKAMKQSEREKQSIEISVSVIPGKYAVLHNAGLEENIHKEYPCLKILYDDTKKTVQLCGLPAEVYKIKADLLEKVLNMPCTSVTIDPHVFYYLQRVDNKTMSEALFARKKINTFYELEDDAVLLFGDAPKDLLEAEKQIKTDLGYECINVEDGEVIKKEQWRTLLASLHEKYNSSQETLVIDEPVGKENKVIIAGFSKTVTEVYQKLNDFIDRNTHMEKVIPAKSAVVVQFVEQEKNSVYLELKKKCVTVRFDTKTPCISLSGPRAEVSNAVTMFEKILSSLYSKNVLIDKPGAKEFFTERKNSYVFEAKEKFSCLIRLEEEEEQQQQKGEKVGDKEKRKLYYKKMLPDGVVVAVYKGNLCNYPVDVVVNASNEDLKHISGLAEALLKAAGPELQQECNELVSKNGSLQPGCAVITGAGKLPCKNVIHAVGPRWRKDEAEKCAYLLRRTVKKSLQLAETYNHRSVALPAISGGTFGFPLQTCADSIVSSIKETLEESMGDSSLKEVHLVDEVEETVQLLSEAVKKVFTARSSSPILLPCSENHKLRESQKEKRKEKNIQEATTDVVVNSVGTDLKFGVGPLCKALLEKAGPELQVEFDNEKQRQVTGQGSVLCTSGCSLACKSVLHAILPVWDGGKGETLKTLEDIINFCLKKTEEFGLKSITFPAIGTGGFGFPKTVVSKLMFDVVFKFSSSHARKTLQEVHFLLNPKDTDNIQGIRTCIFLSLAGFIKPVSTEVLGVHEMQIGSITLQVISGDITKEDTEVIVNISNPTFDARSGVFKAIMDAAGSQVEAECAQYAGQCQNGFITTQGGKLLCSKIIHLIHNNNVKSQVSKVLNECELRMYKSVAFPAIGTGQAGQSPAKVADDMLDAIVEFASKRSVQHLKKIKIIIFQIKMLSNFYVSMKKREDLDSYTRDSWVSLLKSFFWGKKQLTEKKKPMVLEKKVDIAIFQICGESKKNVDATESWIKNLILKEQFEISISDELIENFDERQIDALADLQKRKHVTIQLENKLSPPCIKISGISRDVCFVSVEVQKMIQKIKDTQEEQSKAELVYNLVEWRYPGSDDSFVAFDKLTNMQLEDAKIAKKTHLTVKINKNNYKVDLNTLQANDDQGKTIYIQRQSIELPRQWEDMQKERVKLVNLKPSRQEYVEVQKKFKKTCPSFVIEKIERIQNPFLWQTYQIKKISLCTKNKNQNNEKLLFHGTAASSLSTINYNGFNRGFAGKNAATIGNGTYFAVDASYSAQDTYSRPDMNGRRYMYLARVLTGQYCAGSKGLITPPPKNPADPTDLYDSVVDNVNNPTMFVIFNDIQAYPEYLITFRK</sequence>
<reference evidence="12" key="1">
    <citation type="submission" date="2025-08" db="UniProtKB">
        <authorList>
            <consortium name="Ensembl"/>
        </authorList>
    </citation>
    <scope>IDENTIFICATION</scope>
</reference>
<evidence type="ECO:0000256" key="6">
    <source>
        <dbReference type="ARBA" id="ARBA00024347"/>
    </source>
</evidence>
<feature type="domain" description="Macro" evidence="11">
    <location>
        <begin position="1154"/>
        <end position="1325"/>
    </location>
</feature>
<evidence type="ECO:0000313" key="12">
    <source>
        <dbReference type="Ensembl" id="ENSBJAP00000008585.1"/>
    </source>
</evidence>
<dbReference type="InterPro" id="IPR057046">
    <property type="entry name" value="PARP14_KH_4"/>
</dbReference>
<evidence type="ECO:0000313" key="13">
    <source>
        <dbReference type="Proteomes" id="UP000694555"/>
    </source>
</evidence>
<dbReference type="Gene3D" id="3.30.720.50">
    <property type="match status" value="1"/>
</dbReference>
<evidence type="ECO:0000256" key="1">
    <source>
        <dbReference type="ARBA" id="ARBA00004123"/>
    </source>
</evidence>
<dbReference type="InterPro" id="IPR002589">
    <property type="entry name" value="Macro_dom"/>
</dbReference>
<dbReference type="InterPro" id="IPR057050">
    <property type="entry name" value="RRM_PARP14_2"/>
</dbReference>
<dbReference type="PANTHER" id="PTHR14453:SF89">
    <property type="entry name" value="PROTEIN MONO-ADP-RIBOSYLTRANSFERASE PARP14"/>
    <property type="match status" value="1"/>
</dbReference>
<dbReference type="Pfam" id="PF23245">
    <property type="entry name" value="RRM_PARP14_2"/>
    <property type="match status" value="1"/>
</dbReference>
<dbReference type="Ensembl" id="ENSBJAT00000008836.1">
    <property type="protein sequence ID" value="ENSBJAP00000008585.1"/>
    <property type="gene ID" value="ENSBJAG00000005943.1"/>
</dbReference>
<proteinExistence type="inferred from homology"/>
<dbReference type="GO" id="GO:0070212">
    <property type="term" value="P:protein poly-ADP-ribosylation"/>
    <property type="evidence" value="ECO:0007669"/>
    <property type="project" value="TreeGrafter"/>
</dbReference>
<evidence type="ECO:0000256" key="8">
    <source>
        <dbReference type="SAM" id="Coils"/>
    </source>
</evidence>
<dbReference type="Pfam" id="PF23085">
    <property type="entry name" value="RRM_PARP14_3"/>
    <property type="match status" value="1"/>
</dbReference>
<dbReference type="SUPFAM" id="SSF56399">
    <property type="entry name" value="ADP-ribosylation"/>
    <property type="match status" value="1"/>
</dbReference>